<name>A0A4Q5AFA9_9BIFI</name>
<dbReference type="EMBL" id="RYUQ01000001">
    <property type="protein sequence ID" value="RYQ27260.1"/>
    <property type="molecule type" value="Genomic_DNA"/>
</dbReference>
<evidence type="ECO:0000259" key="2">
    <source>
        <dbReference type="Pfam" id="PF17802"/>
    </source>
</evidence>
<protein>
    <recommendedName>
        <fullName evidence="2">SpaA-like prealbumin fold domain-containing protein</fullName>
    </recommendedName>
</protein>
<dbReference type="Gene3D" id="2.60.40.740">
    <property type="match status" value="2"/>
</dbReference>
<keyword evidence="1" id="KW-1133">Transmembrane helix</keyword>
<dbReference type="SUPFAM" id="SSF49401">
    <property type="entry name" value="Bacterial adhesins"/>
    <property type="match status" value="1"/>
</dbReference>
<evidence type="ECO:0000313" key="3">
    <source>
        <dbReference type="EMBL" id="RYQ27260.1"/>
    </source>
</evidence>
<dbReference type="InterPro" id="IPR008966">
    <property type="entry name" value="Adhesion_dom_sf"/>
</dbReference>
<dbReference type="Pfam" id="PF17802">
    <property type="entry name" value="SpaA"/>
    <property type="match status" value="2"/>
</dbReference>
<sequence>MAIMHRSDAKAGISETRVCAWKRAVVALAVAISLVFLPVVGTTAVAQDDAPAVSQSDAAGDTASAYRTLTKDEIVSEKSTVTLRVDGQEVTQPLPPHANLKFDLDITITDDAIHNGYPDDPLKYQLDWEYQLPIDYKSINDTKGNNGQPKDHVVYENGVRVATLRVVPSEDGNAKLQISYDRDYVVSNGKNTNFYFRYGLDVNWIPNVDEETLQQTWVFPGTGSSITVQREPWGVAGQKNCTQPDIDTLKSICTVTLNAEGDIEDFTFVDEWEEGLSVERDGFTMRKKDASGELVDILMDIDGWTPTFTWDEAGRKVSLTQDSLPKKDETPYLPRGEYVITYTTQINDKATPNDSGHQYVNAGNTAKWQWKDHEEEASTVTPNVPQAHYNWVGHKEGRWADNEHTTINWTVQINTANDKFNLGNYKFVDTLQPGHHYTGDGASVDCFDDWGNQGASQLQPSWSDLGVNTGTAEQFTYAFPDDAGKQICVIKYSTQVDANTEVSEWKNTGEIQCKNNGCTPAPGLGKEASVQKDFNETLLTKSSPAQQDGYVFEEAAPGSGVYKVPWQIDFTPPKGGPTITDLFLYEDWVHGNSDGNTLHMWYSRDYLDLKLEEETEPGKWTPITDKYTVVEADRNNPSEGCEKETDPERADTCYAGLTAENGKPAARPLPMGTEYPKGWYHESDRNSADSYGNHDGAPAFRIVFENSERAFNKPLRITYNTLCDGAPDRYHNYAKFRYMVGENPRYEVPQTDIMFRQGNAAGKMVHANHDGEASWHDEAESGMVPDPSNPNKEVDGWTAHWRVWSNGVKSWWICDWLTDANGNQVWNENGPYKVEVPGMSGIQDLSGVNTIIVTDTLPSDKWHLNTSKPVFGWFVSMPPKKPVTVDGTTVEAWPTTKNPYTNNYEAGEQWHAFKIAQESSCTTDSGDPATCATYDTSNSGTISFSIPNDETLSNWEYAGDPKNENMDLPEINAEKPKIPKQRNSIIVLEFDTYITKADANLPDNSAEQVTNRIKFDFAGLGSRSASGTTTLAKGDVVKPSKRGYDAGNNLMKYTVEVDTKTMAEKRLRPFTASESLTLEDQLGSPNAEYVRDSFSLTMNNSQTVDKEYWTLQFGRNDNGNATVTVALRGDAQGNNPYWADDPNHLTLNDATLQLHYNVQVTGVPGVQRPISNTVRLKGSTESAFTHTGYVQIVKPNADAGATGATVLTKRDSTNVTAVLQGAEFSVCKVPTGDTNVRPLDKPCETPIATYTTDSNGKIAFKPGESGASGAGLNVNTLYVAWESKAPAGYLLDATPHYFYIASASNTDEDKNALQSLQDYVSKYELAATYSGFDVYDKPIQVSWGKVDAAKVTAQENGSVAVQGGAFLPGSEWKITRQCLSEPVPQSGENQRAEQVWTVKDDDTAEEQAQKTDRDPASGYITVVGLPAGTYTLTETKAPQDYRQGNGSYTFTINPDGTVQWENADDPDFHTTPSGLHVVGNHKATVTLPSAGGRGMHLMALGLAVVAAGMCLVVVASGRGAKGRHAA</sequence>
<proteinExistence type="predicted"/>
<dbReference type="GO" id="GO:0005975">
    <property type="term" value="P:carbohydrate metabolic process"/>
    <property type="evidence" value="ECO:0007669"/>
    <property type="project" value="UniProtKB-ARBA"/>
</dbReference>
<comment type="caution">
    <text evidence="3">The sequence shown here is derived from an EMBL/GenBank/DDBJ whole genome shotgun (WGS) entry which is preliminary data.</text>
</comment>
<feature type="domain" description="SpaA-like prealbumin fold" evidence="2">
    <location>
        <begin position="1207"/>
        <end position="1304"/>
    </location>
</feature>
<feature type="domain" description="SpaA-like prealbumin fold" evidence="2">
    <location>
        <begin position="1365"/>
        <end position="1462"/>
    </location>
</feature>
<accession>A0A4Q5AFA9</accession>
<evidence type="ECO:0000313" key="4">
    <source>
        <dbReference type="Proteomes" id="UP000292535"/>
    </source>
</evidence>
<evidence type="ECO:0000256" key="1">
    <source>
        <dbReference type="SAM" id="Phobius"/>
    </source>
</evidence>
<dbReference type="Gene3D" id="2.60.40.10">
    <property type="entry name" value="Immunoglobulins"/>
    <property type="match status" value="2"/>
</dbReference>
<dbReference type="InterPro" id="IPR041033">
    <property type="entry name" value="SpaA_PFL_dom_1"/>
</dbReference>
<keyword evidence="1" id="KW-0812">Transmembrane</keyword>
<dbReference type="RefSeq" id="WP_129853261.1">
    <property type="nucleotide sequence ID" value="NZ_RYUQ01000001.1"/>
</dbReference>
<dbReference type="Proteomes" id="UP000292535">
    <property type="component" value="Unassembled WGS sequence"/>
</dbReference>
<organism evidence="3 4">
    <name type="scientific">Bifidobacterium pseudolongum subsp. globosum</name>
    <dbReference type="NCBI Taxonomy" id="1690"/>
    <lineage>
        <taxon>Bacteria</taxon>
        <taxon>Bacillati</taxon>
        <taxon>Actinomycetota</taxon>
        <taxon>Actinomycetes</taxon>
        <taxon>Bifidobacteriales</taxon>
        <taxon>Bifidobacteriaceae</taxon>
        <taxon>Bifidobacterium</taxon>
    </lineage>
</organism>
<keyword evidence="1" id="KW-0472">Membrane</keyword>
<dbReference type="InterPro" id="IPR013783">
    <property type="entry name" value="Ig-like_fold"/>
</dbReference>
<gene>
    <name evidence="3" type="ORF">PG2032B_0304</name>
</gene>
<feature type="transmembrane region" description="Helical" evidence="1">
    <location>
        <begin position="1495"/>
        <end position="1515"/>
    </location>
</feature>
<reference evidence="3 4" key="1">
    <citation type="submission" date="2018-12" db="EMBL/GenBank/DDBJ databases">
        <title>Unveiling genomic diversity among members of the Bifidobacterium pseudolongum species, a widely distributed gut commensal of the animal kingdom.</title>
        <authorList>
            <person name="Lugli G.A."/>
            <person name="Duranti S."/>
            <person name="Albert K."/>
            <person name="Mancabelli L."/>
            <person name="Napoli S."/>
            <person name="Viappiani A."/>
            <person name="Anzalone R."/>
            <person name="Longhi G."/>
            <person name="Milani C."/>
            <person name="Turroni F."/>
            <person name="Alessandri G."/>
            <person name="Sela D.A."/>
            <person name="Van Sinderen D."/>
            <person name="Ventura M."/>
        </authorList>
    </citation>
    <scope>NUCLEOTIDE SEQUENCE [LARGE SCALE GENOMIC DNA]</scope>
    <source>
        <strain evidence="3 4">2032B</strain>
    </source>
</reference>